<keyword evidence="2" id="KW-1185">Reference proteome</keyword>
<proteinExistence type="predicted"/>
<reference evidence="1" key="2">
    <citation type="submission" date="2021-08" db="EMBL/GenBank/DDBJ databases">
        <authorList>
            <person name="Tani A."/>
            <person name="Ola A."/>
            <person name="Ogura Y."/>
            <person name="Katsura K."/>
            <person name="Hayashi T."/>
        </authorList>
    </citation>
    <scope>NUCLEOTIDE SEQUENCE</scope>
    <source>
        <strain evidence="1">DSM 17168</strain>
    </source>
</reference>
<reference evidence="1" key="1">
    <citation type="journal article" date="2021" name="Front. Microbiol.">
        <title>Comprehensive Comparative Genomics and Phenotyping of Methylobacterium Species.</title>
        <authorList>
            <person name="Alessa O."/>
            <person name="Ogura Y."/>
            <person name="Fujitani Y."/>
            <person name="Takami H."/>
            <person name="Hayashi T."/>
            <person name="Sahin N."/>
            <person name="Tani A."/>
        </authorList>
    </citation>
    <scope>NUCLEOTIDE SEQUENCE</scope>
    <source>
        <strain evidence="1">DSM 17168</strain>
    </source>
</reference>
<dbReference type="Proteomes" id="UP001055153">
    <property type="component" value="Unassembled WGS sequence"/>
</dbReference>
<name>A0ABQ4SM17_9HYPH</name>
<evidence type="ECO:0000313" key="1">
    <source>
        <dbReference type="EMBL" id="GJE03346.1"/>
    </source>
</evidence>
<comment type="caution">
    <text evidence="1">The sequence shown here is derived from an EMBL/GenBank/DDBJ whole genome shotgun (WGS) entry which is preliminary data.</text>
</comment>
<gene>
    <name evidence="1" type="ORF">GMJLKIPL_5300</name>
</gene>
<dbReference type="EMBL" id="BPQQ01000073">
    <property type="protein sequence ID" value="GJE03346.1"/>
    <property type="molecule type" value="Genomic_DNA"/>
</dbReference>
<sequence length="82" mass="8918">MRSGRRSAHLMGRGALNGAKGVQEAVAWRLKSLPASATPYWLAYVDLASHAWLGQPDDARAAVDALLKLKPRYMVSHSQCEG</sequence>
<organism evidence="1 2">
    <name type="scientific">Methylobacterium isbiliense</name>
    <dbReference type="NCBI Taxonomy" id="315478"/>
    <lineage>
        <taxon>Bacteria</taxon>
        <taxon>Pseudomonadati</taxon>
        <taxon>Pseudomonadota</taxon>
        <taxon>Alphaproteobacteria</taxon>
        <taxon>Hyphomicrobiales</taxon>
        <taxon>Methylobacteriaceae</taxon>
        <taxon>Methylobacterium</taxon>
    </lineage>
</organism>
<protein>
    <submittedName>
        <fullName evidence="1">Uncharacterized protein</fullName>
    </submittedName>
</protein>
<evidence type="ECO:0000313" key="2">
    <source>
        <dbReference type="Proteomes" id="UP001055153"/>
    </source>
</evidence>
<accession>A0ABQ4SM17</accession>